<dbReference type="Proteomes" id="UP001433268">
    <property type="component" value="Unassembled WGS sequence"/>
</dbReference>
<protein>
    <recommendedName>
        <fullName evidence="3">DUF397 domain-containing protein</fullName>
    </recommendedName>
</protein>
<dbReference type="RefSeq" id="XP_066662497.1">
    <property type="nucleotide sequence ID" value="XM_066816805.1"/>
</dbReference>
<reference evidence="1 2" key="1">
    <citation type="submission" date="2023-01" db="EMBL/GenBank/DDBJ databases">
        <title>Analysis of 21 Apiospora genomes using comparative genomics revels a genus with tremendous synthesis potential of carbohydrate active enzymes and secondary metabolites.</title>
        <authorList>
            <person name="Sorensen T."/>
        </authorList>
    </citation>
    <scope>NUCLEOTIDE SEQUENCE [LARGE SCALE GENOMIC DNA]</scope>
    <source>
        <strain evidence="1 2">CBS 114990</strain>
    </source>
</reference>
<accession>A0ABR1V3H7</accession>
<organism evidence="1 2">
    <name type="scientific">Apiospora hydei</name>
    <dbReference type="NCBI Taxonomy" id="1337664"/>
    <lineage>
        <taxon>Eukaryota</taxon>
        <taxon>Fungi</taxon>
        <taxon>Dikarya</taxon>
        <taxon>Ascomycota</taxon>
        <taxon>Pezizomycotina</taxon>
        <taxon>Sordariomycetes</taxon>
        <taxon>Xylariomycetidae</taxon>
        <taxon>Amphisphaeriales</taxon>
        <taxon>Apiosporaceae</taxon>
        <taxon>Apiospora</taxon>
    </lineage>
</organism>
<sequence length="70" mass="7597">MTGLDLACDCMAPLCIQPDLFARCDVTSRVGEMETDAMGFAMEGKEEEGEAARALLWATGPRGRNVTEKE</sequence>
<name>A0ABR1V3H7_9PEZI</name>
<keyword evidence="2" id="KW-1185">Reference proteome</keyword>
<gene>
    <name evidence="1" type="ORF">PG997_012491</name>
</gene>
<proteinExistence type="predicted"/>
<dbReference type="EMBL" id="JAQQWN010000009">
    <property type="protein sequence ID" value="KAK8065744.1"/>
    <property type="molecule type" value="Genomic_DNA"/>
</dbReference>
<evidence type="ECO:0000313" key="1">
    <source>
        <dbReference type="EMBL" id="KAK8065744.1"/>
    </source>
</evidence>
<dbReference type="GeneID" id="92049865"/>
<evidence type="ECO:0008006" key="3">
    <source>
        <dbReference type="Google" id="ProtNLM"/>
    </source>
</evidence>
<evidence type="ECO:0000313" key="2">
    <source>
        <dbReference type="Proteomes" id="UP001433268"/>
    </source>
</evidence>
<comment type="caution">
    <text evidence="1">The sequence shown here is derived from an EMBL/GenBank/DDBJ whole genome shotgun (WGS) entry which is preliminary data.</text>
</comment>